<reference evidence="2 3" key="1">
    <citation type="journal article" date="2024" name="Plant J.">
        <title>Genome sequences and population genomics reveal climatic adaptation and genomic divergence between two closely related sweetgum species.</title>
        <authorList>
            <person name="Xu W.Q."/>
            <person name="Ren C.Q."/>
            <person name="Zhang X.Y."/>
            <person name="Comes H.P."/>
            <person name="Liu X.H."/>
            <person name="Li Y.G."/>
            <person name="Kettle C.J."/>
            <person name="Jalonen R."/>
            <person name="Gaisberger H."/>
            <person name="Ma Y.Z."/>
            <person name="Qiu Y.X."/>
        </authorList>
    </citation>
    <scope>NUCLEOTIDE SEQUENCE [LARGE SCALE GENOMIC DNA]</scope>
    <source>
        <strain evidence="2">Hangzhou</strain>
    </source>
</reference>
<keyword evidence="3" id="KW-1185">Reference proteome</keyword>
<dbReference type="PANTHER" id="PTHR33492">
    <property type="entry name" value="OSJNBA0043A12.37 PROTEIN-RELATED"/>
    <property type="match status" value="1"/>
</dbReference>
<evidence type="ECO:0000256" key="1">
    <source>
        <dbReference type="SAM" id="MobiDB-lite"/>
    </source>
</evidence>
<dbReference type="AlphaFoldDB" id="A0AAP0S870"/>
<protein>
    <submittedName>
        <fullName evidence="2">Uncharacterized protein</fullName>
    </submittedName>
</protein>
<feature type="compositionally biased region" description="Low complexity" evidence="1">
    <location>
        <begin position="123"/>
        <end position="176"/>
    </location>
</feature>
<feature type="compositionally biased region" description="Low complexity" evidence="1">
    <location>
        <begin position="51"/>
        <end position="62"/>
    </location>
</feature>
<proteinExistence type="predicted"/>
<feature type="region of interest" description="Disordered" evidence="1">
    <location>
        <begin position="1"/>
        <end position="185"/>
    </location>
</feature>
<organism evidence="2 3">
    <name type="scientific">Liquidambar formosana</name>
    <name type="common">Formosan gum</name>
    <dbReference type="NCBI Taxonomy" id="63359"/>
    <lineage>
        <taxon>Eukaryota</taxon>
        <taxon>Viridiplantae</taxon>
        <taxon>Streptophyta</taxon>
        <taxon>Embryophyta</taxon>
        <taxon>Tracheophyta</taxon>
        <taxon>Spermatophyta</taxon>
        <taxon>Magnoliopsida</taxon>
        <taxon>eudicotyledons</taxon>
        <taxon>Gunneridae</taxon>
        <taxon>Pentapetalae</taxon>
        <taxon>Saxifragales</taxon>
        <taxon>Altingiaceae</taxon>
        <taxon>Liquidambar</taxon>
    </lineage>
</organism>
<dbReference type="InterPro" id="IPR011009">
    <property type="entry name" value="Kinase-like_dom_sf"/>
</dbReference>
<dbReference type="SUPFAM" id="SSF56112">
    <property type="entry name" value="Protein kinase-like (PK-like)"/>
    <property type="match status" value="1"/>
</dbReference>
<dbReference type="Gene3D" id="1.10.510.10">
    <property type="entry name" value="Transferase(Phosphotransferase) domain 1"/>
    <property type="match status" value="1"/>
</dbReference>
<feature type="compositionally biased region" description="Basic and acidic residues" evidence="1">
    <location>
        <begin position="1"/>
        <end position="10"/>
    </location>
</feature>
<feature type="compositionally biased region" description="Polar residues" evidence="1">
    <location>
        <begin position="75"/>
        <end position="88"/>
    </location>
</feature>
<accession>A0AAP0S870</accession>
<dbReference type="PANTHER" id="PTHR33492:SF9">
    <property type="entry name" value="GB|AAB80672.1"/>
    <property type="match status" value="1"/>
</dbReference>
<evidence type="ECO:0000313" key="3">
    <source>
        <dbReference type="Proteomes" id="UP001415857"/>
    </source>
</evidence>
<gene>
    <name evidence="2" type="ORF">L1049_019456</name>
</gene>
<comment type="caution">
    <text evidence="2">The sequence shown here is derived from an EMBL/GenBank/DDBJ whole genome shotgun (WGS) entry which is preliminary data.</text>
</comment>
<feature type="compositionally biased region" description="Basic and acidic residues" evidence="1">
    <location>
        <begin position="34"/>
        <end position="44"/>
    </location>
</feature>
<evidence type="ECO:0000313" key="2">
    <source>
        <dbReference type="EMBL" id="KAK9291508.1"/>
    </source>
</evidence>
<feature type="compositionally biased region" description="Low complexity" evidence="1">
    <location>
        <begin position="102"/>
        <end position="116"/>
    </location>
</feature>
<sequence>MGENKGDTAKKQQQQQQQPPQHHHHQQQQASPKDPLEESTETRQQHHHHQPPTAVVVGTGPPFISVPPLYVPTGAATSSPFEQHQFETVNPKRPRYGSGQWKLLPSPSPKQQQQKQTQMAVITTESSPSPTTHTTTTTTTNPQTQQQQSLAAATVSSSDTASSPSHSPRPSLSAASGQDTNKPEGGEQLVHHQLRKGKYVSPVWKPNEMLWLARAWRVQYLGGSNGSGSGSSSRSEPPEGDVAVPSARGKTRADKDREVAEFLNKHGVNRDAKTAGTKWDNMLGEFRKVYEWERGGEREQVGKSYFRLSPYERKLHRLPASFDEEVFEELSQFMGSRMRMSQSRGGGSALFSGEDTSRVALAAAKTLPPPPPFREDELSLSARTKQLVMTVGGETFFHGNRGSLLGFESSSVDVAGPSSSSSSKELRRIGKIRMTWEESVSLWAEEGEHHRGRVKLQGSGFLNADELTFFDDTMVACTMEAFEDGHLKGFSVDRFVSGQQVKVFGRRKSSLAPASSGFTERLQLPLTEPSIRSIPPWEFQDPTEYFAGCLRVPPPTLPSLFELSWHLQEPPPEELRFPLRKDVYRDLPQGKEIFFTTSAELLDCRAFTFDILSAIIRPNPSISVATGVSRDSFIGLWDDCINRVVSKFCTLEMVLIRKPSSSTLSAVETLQDQWPNVMGFVKNFCLWRGEETDQLRDGHLDPSSSIIEKLLWTYMDLPYILGYYAVGYMVTFCALSRSQDRVIRTDLYSLDLSSPAERLKALVPCWRIAGLLALLADRCLNTFNNGNNFKLFQPYNDFERIDMGNGNIIETTPNTVTRFFSSKRKWAAVKEIYDFLDHRIPHAEFVFRSMEKDLALVFKPRGWKSKPTNFDQLIEALKYVTKALVALHDLSFMHRDLCWDKVMRRSDKENEWFVSGFDEAVGAPQIYPHGGGGAAAVASGKHAPEMGRGLHGVKVDVWGVGQLVKTCGLVAVPKLLRELQNRCLDHNPEQRPTAADCYHHLLQLQSSLSAAGGGYS</sequence>
<name>A0AAP0S870_LIQFO</name>
<dbReference type="Proteomes" id="UP001415857">
    <property type="component" value="Unassembled WGS sequence"/>
</dbReference>
<feature type="region of interest" description="Disordered" evidence="1">
    <location>
        <begin position="224"/>
        <end position="255"/>
    </location>
</feature>
<dbReference type="EMBL" id="JBBPBK010000001">
    <property type="protein sequence ID" value="KAK9291508.1"/>
    <property type="molecule type" value="Genomic_DNA"/>
</dbReference>